<name>A0A6H1ZYC8_9ZZZZ</name>
<dbReference type="EMBL" id="MT144933">
    <property type="protein sequence ID" value="QJI01570.1"/>
    <property type="molecule type" value="Genomic_DNA"/>
</dbReference>
<evidence type="ECO:0000313" key="3">
    <source>
        <dbReference type="EMBL" id="QJI01570.1"/>
    </source>
</evidence>
<evidence type="ECO:0000256" key="1">
    <source>
        <dbReference type="SAM" id="MobiDB-lite"/>
    </source>
</evidence>
<feature type="region of interest" description="Disordered" evidence="1">
    <location>
        <begin position="77"/>
        <end position="123"/>
    </location>
</feature>
<accession>A0A6H1ZYC8</accession>
<protein>
    <submittedName>
        <fullName evidence="2">Uncharacterized protein</fullName>
    </submittedName>
</protein>
<dbReference type="EMBL" id="MT144326">
    <property type="protein sequence ID" value="QJA52265.1"/>
    <property type="molecule type" value="Genomic_DNA"/>
</dbReference>
<dbReference type="AlphaFoldDB" id="A0A6H1ZYC8"/>
<gene>
    <name evidence="2" type="ORF">TM448A02587_0007</name>
    <name evidence="3" type="ORF">TM448B02647_0007</name>
</gene>
<proteinExistence type="predicted"/>
<evidence type="ECO:0000313" key="2">
    <source>
        <dbReference type="EMBL" id="QJA52265.1"/>
    </source>
</evidence>
<organism evidence="2">
    <name type="scientific">viral metagenome</name>
    <dbReference type="NCBI Taxonomy" id="1070528"/>
    <lineage>
        <taxon>unclassified sequences</taxon>
        <taxon>metagenomes</taxon>
        <taxon>organismal metagenomes</taxon>
    </lineage>
</organism>
<reference evidence="2" key="1">
    <citation type="submission" date="2020-03" db="EMBL/GenBank/DDBJ databases">
        <title>The deep terrestrial virosphere.</title>
        <authorList>
            <person name="Holmfeldt K."/>
            <person name="Nilsson E."/>
            <person name="Simone D."/>
            <person name="Lopez-Fernandez M."/>
            <person name="Wu X."/>
            <person name="de Brujin I."/>
            <person name="Lundin D."/>
            <person name="Andersson A."/>
            <person name="Bertilsson S."/>
            <person name="Dopson M."/>
        </authorList>
    </citation>
    <scope>NUCLEOTIDE SEQUENCE</scope>
    <source>
        <strain evidence="2">TM448A02587</strain>
        <strain evidence="3">TM448B02647</strain>
    </source>
</reference>
<feature type="compositionally biased region" description="Basic residues" evidence="1">
    <location>
        <begin position="113"/>
        <end position="123"/>
    </location>
</feature>
<sequence length="123" mass="13805">MKYLRLIDHNGIERHVFQVFVEGQDFEYEFLEPVALWFGKLELVDKLLEPEPREVEEIIEETKETIVRIEEVQFEPETAITAGNGDTGATSSDTFESAKVTPEISDSGAASKGSKRDKGAKKS</sequence>